<feature type="domain" description="J" evidence="2">
    <location>
        <begin position="99"/>
        <end position="164"/>
    </location>
</feature>
<accession>A0A316YKC5</accession>
<dbReference type="Proteomes" id="UP000245768">
    <property type="component" value="Unassembled WGS sequence"/>
</dbReference>
<dbReference type="PANTHER" id="PTHR44825:SF1">
    <property type="entry name" value="DNAJ HOMOLOG SUBFAMILY C MEMBER 4"/>
    <property type="match status" value="1"/>
</dbReference>
<dbReference type="EMBL" id="KZ819637">
    <property type="protein sequence ID" value="PWN89632.1"/>
    <property type="molecule type" value="Genomic_DNA"/>
</dbReference>
<protein>
    <submittedName>
        <fullName evidence="3">DnaJ-domain-containing protein</fullName>
    </submittedName>
</protein>
<dbReference type="STRING" id="215250.A0A316YKC5"/>
<keyword evidence="4" id="KW-1185">Reference proteome</keyword>
<name>A0A316YKC5_9BASI</name>
<reference evidence="3 4" key="1">
    <citation type="journal article" date="2018" name="Mol. Biol. Evol.">
        <title>Broad Genomic Sampling Reveals a Smut Pathogenic Ancestry of the Fungal Clade Ustilaginomycotina.</title>
        <authorList>
            <person name="Kijpornyongpan T."/>
            <person name="Mondo S.J."/>
            <person name="Barry K."/>
            <person name="Sandor L."/>
            <person name="Lee J."/>
            <person name="Lipzen A."/>
            <person name="Pangilinan J."/>
            <person name="LaButti K."/>
            <person name="Hainaut M."/>
            <person name="Henrissat B."/>
            <person name="Grigoriev I.V."/>
            <person name="Spatafora J.W."/>
            <person name="Aime M.C."/>
        </authorList>
    </citation>
    <scope>NUCLEOTIDE SEQUENCE [LARGE SCALE GENOMIC DNA]</scope>
    <source>
        <strain evidence="3 4">MCA 4198</strain>
    </source>
</reference>
<dbReference type="GeneID" id="37044126"/>
<feature type="compositionally biased region" description="Acidic residues" evidence="1">
    <location>
        <begin position="342"/>
        <end position="361"/>
    </location>
</feature>
<dbReference type="PROSITE" id="PS50076">
    <property type="entry name" value="DNAJ_2"/>
    <property type="match status" value="1"/>
</dbReference>
<dbReference type="Pfam" id="PF00226">
    <property type="entry name" value="DnaJ"/>
    <property type="match status" value="1"/>
</dbReference>
<dbReference type="SMART" id="SM00271">
    <property type="entry name" value="DnaJ"/>
    <property type="match status" value="1"/>
</dbReference>
<dbReference type="Gene3D" id="1.10.287.110">
    <property type="entry name" value="DnaJ domain"/>
    <property type="match status" value="1"/>
</dbReference>
<dbReference type="RefSeq" id="XP_025376830.1">
    <property type="nucleotide sequence ID" value="XM_025522210.1"/>
</dbReference>
<dbReference type="OrthoDB" id="259708at2759"/>
<evidence type="ECO:0000259" key="2">
    <source>
        <dbReference type="PROSITE" id="PS50076"/>
    </source>
</evidence>
<feature type="region of interest" description="Disordered" evidence="1">
    <location>
        <begin position="12"/>
        <end position="61"/>
    </location>
</feature>
<feature type="compositionally biased region" description="Basic residues" evidence="1">
    <location>
        <begin position="414"/>
        <end position="423"/>
    </location>
</feature>
<dbReference type="PANTHER" id="PTHR44825">
    <property type="match status" value="1"/>
</dbReference>
<dbReference type="CDD" id="cd06257">
    <property type="entry name" value="DnaJ"/>
    <property type="match status" value="1"/>
</dbReference>
<dbReference type="InterPro" id="IPR052763">
    <property type="entry name" value="DnaJ_C4"/>
</dbReference>
<proteinExistence type="predicted"/>
<gene>
    <name evidence="3" type="ORF">FA10DRAFT_268158</name>
</gene>
<feature type="compositionally biased region" description="Acidic residues" evidence="1">
    <location>
        <begin position="368"/>
        <end position="388"/>
    </location>
</feature>
<feature type="compositionally biased region" description="Low complexity" evidence="1">
    <location>
        <begin position="38"/>
        <end position="56"/>
    </location>
</feature>
<dbReference type="PRINTS" id="PR00625">
    <property type="entry name" value="JDOMAIN"/>
</dbReference>
<dbReference type="InterPro" id="IPR036869">
    <property type="entry name" value="J_dom_sf"/>
</dbReference>
<evidence type="ECO:0000313" key="4">
    <source>
        <dbReference type="Proteomes" id="UP000245768"/>
    </source>
</evidence>
<feature type="region of interest" description="Disordered" evidence="1">
    <location>
        <begin position="305"/>
        <end position="466"/>
    </location>
</feature>
<evidence type="ECO:0000313" key="3">
    <source>
        <dbReference type="EMBL" id="PWN89632.1"/>
    </source>
</evidence>
<organism evidence="3 4">
    <name type="scientific">Acaromyces ingoldii</name>
    <dbReference type="NCBI Taxonomy" id="215250"/>
    <lineage>
        <taxon>Eukaryota</taxon>
        <taxon>Fungi</taxon>
        <taxon>Dikarya</taxon>
        <taxon>Basidiomycota</taxon>
        <taxon>Ustilaginomycotina</taxon>
        <taxon>Exobasidiomycetes</taxon>
        <taxon>Exobasidiales</taxon>
        <taxon>Cryptobasidiaceae</taxon>
        <taxon>Acaromyces</taxon>
    </lineage>
</organism>
<dbReference type="InParanoid" id="A0A316YKC5"/>
<sequence>MFVASSLYNYATGTNGKGPAPASAENKVKRHPARGPRRASSNNAAADGAAASTALPTSPPPSYASVAASAGGIDAMLEERSPAELAKIKVIDSIVAQEDLYEILGVKRSAKTDEIRRGFLNRSRVCHPDKLPSYAPCVTAFQKVSFAYQTLSKPTSRRMYDVSGRQDLAAALNDPSGPGGGAAAGAGVNGDETLNSVLYAVFCEFLDGDFEMIRVLVNAMNEGNPGLNLGDDAADSIEGAFRRLRSMLLAGRKYLAVIRFELIRLYEIQQNLRQLSYFDVFGRLRLTLQLARVTLSIPMAIDTAMKEPENEGEGEEGLGGGKEPAAKAADADVEAEASASSNEDDEERGSDWGEEEEEEGGEFGMRSEDEEEDEDERGIVFDDDDDDARDGVPRSQPNGHGAPPPQGRAEEGRKQRKRRRRREARREARRAARAARNKPRRSGIEYADDEDTGPEAGASKEMQKKGLLGPTAAGLLKGVVKVLETSEGWVPGGGSGSSSS</sequence>
<feature type="compositionally biased region" description="Basic residues" evidence="1">
    <location>
        <begin position="431"/>
        <end position="441"/>
    </location>
</feature>
<dbReference type="AlphaFoldDB" id="A0A316YKC5"/>
<feature type="compositionally biased region" description="Basic residues" evidence="1">
    <location>
        <begin position="28"/>
        <end position="37"/>
    </location>
</feature>
<evidence type="ECO:0000256" key="1">
    <source>
        <dbReference type="SAM" id="MobiDB-lite"/>
    </source>
</evidence>
<dbReference type="InterPro" id="IPR001623">
    <property type="entry name" value="DnaJ_domain"/>
</dbReference>
<dbReference type="SUPFAM" id="SSF46565">
    <property type="entry name" value="Chaperone J-domain"/>
    <property type="match status" value="1"/>
</dbReference>